<gene>
    <name evidence="3" type="ORF">FA047_15945</name>
</gene>
<feature type="signal peptide" evidence="2">
    <location>
        <begin position="1"/>
        <end position="31"/>
    </location>
</feature>
<dbReference type="Proteomes" id="UP000307244">
    <property type="component" value="Unassembled WGS sequence"/>
</dbReference>
<name>A0A4U1CFW8_9SPHI</name>
<sequence length="354" mass="38597">MIHRNMLTKAFKTCCALLVGLLIQTNCYGQASELSVHDTRTVNDLPSAFQYKVRFDFKDRVVIGVPGTGAYSGMMTIAPWGDASGGKNHQLNFNDGGIFYRTGAHNVSSWEAWRKLLVEDVNGNVGIGTLSPQNRLQIVGGHSNTNMNFHYENPMPERNADLTLWASEPGLTYTGVGIGNNVYNSVEPVAGIQRISTVKGGSYMRLLEQEIRFNVVKLDGTDITSMAVDASGNVGVGTADTKGYKLAVAGNMVAESVKVKLQGAWPDYVFTSAYKVPTLQDTEKHIKEKGHLPGIPSASEVKANGVDLGDMNAKLLQKIEELTLHLIRQEKEIGALKELVKGEKISKSKENIIK</sequence>
<keyword evidence="1" id="KW-0175">Coiled coil</keyword>
<keyword evidence="4" id="KW-1185">Reference proteome</keyword>
<protein>
    <submittedName>
        <fullName evidence="3">Uncharacterized protein</fullName>
    </submittedName>
</protein>
<dbReference type="EMBL" id="SWBQ01000004">
    <property type="protein sequence ID" value="TKC05247.1"/>
    <property type="molecule type" value="Genomic_DNA"/>
</dbReference>
<feature type="coiled-coil region" evidence="1">
    <location>
        <begin position="312"/>
        <end position="339"/>
    </location>
</feature>
<comment type="caution">
    <text evidence="3">The sequence shown here is derived from an EMBL/GenBank/DDBJ whole genome shotgun (WGS) entry which is preliminary data.</text>
</comment>
<keyword evidence="2" id="KW-0732">Signal</keyword>
<dbReference type="OrthoDB" id="758388at2"/>
<organism evidence="3 4">
    <name type="scientific">Pedobacter frigoris</name>
    <dbReference type="NCBI Taxonomy" id="2571272"/>
    <lineage>
        <taxon>Bacteria</taxon>
        <taxon>Pseudomonadati</taxon>
        <taxon>Bacteroidota</taxon>
        <taxon>Sphingobacteriia</taxon>
        <taxon>Sphingobacteriales</taxon>
        <taxon>Sphingobacteriaceae</taxon>
        <taxon>Pedobacter</taxon>
    </lineage>
</organism>
<evidence type="ECO:0000313" key="3">
    <source>
        <dbReference type="EMBL" id="TKC05247.1"/>
    </source>
</evidence>
<reference evidence="3 4" key="1">
    <citation type="submission" date="2019-04" db="EMBL/GenBank/DDBJ databases">
        <title>Pedobacter sp. RP-3-15 sp. nov., isolated from Arctic soil.</title>
        <authorList>
            <person name="Dahal R.H."/>
            <person name="Kim D.-U."/>
        </authorList>
    </citation>
    <scope>NUCLEOTIDE SEQUENCE [LARGE SCALE GENOMIC DNA]</scope>
    <source>
        <strain evidence="3 4">RP-3-15</strain>
    </source>
</reference>
<accession>A0A4U1CFW8</accession>
<proteinExistence type="predicted"/>
<evidence type="ECO:0000313" key="4">
    <source>
        <dbReference type="Proteomes" id="UP000307244"/>
    </source>
</evidence>
<evidence type="ECO:0000256" key="2">
    <source>
        <dbReference type="SAM" id="SignalP"/>
    </source>
</evidence>
<evidence type="ECO:0000256" key="1">
    <source>
        <dbReference type="SAM" id="Coils"/>
    </source>
</evidence>
<feature type="chain" id="PRO_5020538795" evidence="2">
    <location>
        <begin position="32"/>
        <end position="354"/>
    </location>
</feature>
<dbReference type="AlphaFoldDB" id="A0A4U1CFW8"/>
<dbReference type="RefSeq" id="WP_136837065.1">
    <property type="nucleotide sequence ID" value="NZ_SWBQ01000004.1"/>
</dbReference>